<gene>
    <name evidence="1" type="ORF">H8A87_13785</name>
</gene>
<dbReference type="EMBL" id="JACOII010000046">
    <property type="protein sequence ID" value="MBI6549757.1"/>
    <property type="molecule type" value="Genomic_DNA"/>
</dbReference>
<comment type="caution">
    <text evidence="1">The sequence shown here is derived from an EMBL/GenBank/DDBJ whole genome shotgun (WGS) entry which is preliminary data.</text>
</comment>
<proteinExistence type="predicted"/>
<sequence>MANHHLIPEELIKNKEYGKIFDNIKKIGWNGDGASNGIFLPGTKELAGKIGLPGHWSNHNKYTAQIEAKLIKLAENADKLSDIQLALGVKKIQDWARKGLENGLFKVDPNTGRLI</sequence>
<accession>A0ABS0U7Z8</accession>
<dbReference type="InterPro" id="IPR032871">
    <property type="entry name" value="AHH_dom_containing"/>
</dbReference>
<keyword evidence="2" id="KW-1185">Reference proteome</keyword>
<evidence type="ECO:0000313" key="2">
    <source>
        <dbReference type="Proteomes" id="UP000696184"/>
    </source>
</evidence>
<dbReference type="Pfam" id="PF14412">
    <property type="entry name" value="AHH"/>
    <property type="match status" value="1"/>
</dbReference>
<organism evidence="1 2">
    <name type="scientific">Xenorhabdus lircayensis</name>
    <dbReference type="NCBI Taxonomy" id="2763499"/>
    <lineage>
        <taxon>Bacteria</taxon>
        <taxon>Pseudomonadati</taxon>
        <taxon>Pseudomonadota</taxon>
        <taxon>Gammaproteobacteria</taxon>
        <taxon>Enterobacterales</taxon>
        <taxon>Morganellaceae</taxon>
        <taxon>Xenorhabdus</taxon>
    </lineage>
</organism>
<reference evidence="1 2" key="1">
    <citation type="submission" date="2020-08" db="EMBL/GenBank/DDBJ databases">
        <title>Description of Xenorhabdus lircayensis sp. nov., the symbiotic bacterium associated with the entomopathogenic nematode Steirnernema unicornum.</title>
        <authorList>
            <person name="Castaneda-Alvarez C."/>
            <person name="Prodan S."/>
            <person name="Zamorano A."/>
            <person name="San-Blas E."/>
            <person name="Aballay E."/>
        </authorList>
    </citation>
    <scope>NUCLEOTIDE SEQUENCE [LARGE SCALE GENOMIC DNA]</scope>
    <source>
        <strain evidence="1 2">VLS</strain>
    </source>
</reference>
<protein>
    <submittedName>
        <fullName evidence="1">AHH domain-containing protein</fullName>
    </submittedName>
</protein>
<dbReference type="Proteomes" id="UP000696184">
    <property type="component" value="Unassembled WGS sequence"/>
</dbReference>
<name>A0ABS0U7Z8_9GAMM</name>
<evidence type="ECO:0000313" key="1">
    <source>
        <dbReference type="EMBL" id="MBI6549757.1"/>
    </source>
</evidence>